<dbReference type="InterPro" id="IPR036388">
    <property type="entry name" value="WH-like_DNA-bd_sf"/>
</dbReference>
<dbReference type="InterPro" id="IPR000835">
    <property type="entry name" value="HTH_MarR-typ"/>
</dbReference>
<evidence type="ECO:0000256" key="1">
    <source>
        <dbReference type="ARBA" id="ARBA00023015"/>
    </source>
</evidence>
<evidence type="ECO:0000313" key="5">
    <source>
        <dbReference type="EMBL" id="OGD94505.1"/>
    </source>
</evidence>
<dbReference type="PRINTS" id="PR00598">
    <property type="entry name" value="HTHMARR"/>
</dbReference>
<name>A0A1F5GRN1_9BACT</name>
<evidence type="ECO:0000256" key="3">
    <source>
        <dbReference type="ARBA" id="ARBA00023163"/>
    </source>
</evidence>
<dbReference type="PROSITE" id="PS50995">
    <property type="entry name" value="HTH_MARR_2"/>
    <property type="match status" value="1"/>
</dbReference>
<dbReference type="EMBL" id="MFBN01000046">
    <property type="protein sequence ID" value="OGD94505.1"/>
    <property type="molecule type" value="Genomic_DNA"/>
</dbReference>
<keyword evidence="1" id="KW-0805">Transcription regulation</keyword>
<evidence type="ECO:0000259" key="4">
    <source>
        <dbReference type="PROSITE" id="PS50995"/>
    </source>
</evidence>
<dbReference type="AlphaFoldDB" id="A0A1F5GRN1"/>
<dbReference type="InterPro" id="IPR036390">
    <property type="entry name" value="WH_DNA-bd_sf"/>
</dbReference>
<evidence type="ECO:0000313" key="6">
    <source>
        <dbReference type="Proteomes" id="UP000178336"/>
    </source>
</evidence>
<organism evidence="5 6">
    <name type="scientific">Candidatus Curtissbacteria bacterium RIFCSPLOWO2_01_FULL_37_9</name>
    <dbReference type="NCBI Taxonomy" id="1797724"/>
    <lineage>
        <taxon>Bacteria</taxon>
        <taxon>Candidatus Curtissiibacteriota</taxon>
    </lineage>
</organism>
<sequence length="155" mass="17449">MKHTFVFHSISLAKKIQKSVGFKSLPLDLSYSEACALLVIASSQEINQKEIASKLHLEPASIVSLIDELGKNGLVSRESPNGDRRKYRIVLTKLGKIKVKHIKNKTYKLDNLLRKQLTPKEEASFESILKKLNAYLAEWKGGENEIPGTKRYLAS</sequence>
<dbReference type="Proteomes" id="UP000178336">
    <property type="component" value="Unassembled WGS sequence"/>
</dbReference>
<accession>A0A1F5GRN1</accession>
<keyword evidence="2" id="KW-0238">DNA-binding</keyword>
<protein>
    <recommendedName>
        <fullName evidence="4">HTH marR-type domain-containing protein</fullName>
    </recommendedName>
</protein>
<keyword evidence="3" id="KW-0804">Transcription</keyword>
<feature type="domain" description="HTH marR-type" evidence="4">
    <location>
        <begin position="1"/>
        <end position="134"/>
    </location>
</feature>
<reference evidence="5 6" key="1">
    <citation type="journal article" date="2016" name="Nat. Commun.">
        <title>Thousands of microbial genomes shed light on interconnected biogeochemical processes in an aquifer system.</title>
        <authorList>
            <person name="Anantharaman K."/>
            <person name="Brown C.T."/>
            <person name="Hug L.A."/>
            <person name="Sharon I."/>
            <person name="Castelle C.J."/>
            <person name="Probst A.J."/>
            <person name="Thomas B.C."/>
            <person name="Singh A."/>
            <person name="Wilkins M.J."/>
            <person name="Karaoz U."/>
            <person name="Brodie E.L."/>
            <person name="Williams K.H."/>
            <person name="Hubbard S.S."/>
            <person name="Banfield J.F."/>
        </authorList>
    </citation>
    <scope>NUCLEOTIDE SEQUENCE [LARGE SCALE GENOMIC DNA]</scope>
</reference>
<evidence type="ECO:0000256" key="2">
    <source>
        <dbReference type="ARBA" id="ARBA00023125"/>
    </source>
</evidence>
<dbReference type="PANTHER" id="PTHR42756:SF1">
    <property type="entry name" value="TRANSCRIPTIONAL REPRESSOR OF EMRAB OPERON"/>
    <property type="match status" value="1"/>
</dbReference>
<dbReference type="PANTHER" id="PTHR42756">
    <property type="entry name" value="TRANSCRIPTIONAL REGULATOR, MARR"/>
    <property type="match status" value="1"/>
</dbReference>
<dbReference type="Pfam" id="PF01047">
    <property type="entry name" value="MarR"/>
    <property type="match status" value="1"/>
</dbReference>
<dbReference type="STRING" id="1797724.A3A48_00375"/>
<gene>
    <name evidence="5" type="ORF">A3A48_00375</name>
</gene>
<dbReference type="SMART" id="SM00347">
    <property type="entry name" value="HTH_MARR"/>
    <property type="match status" value="1"/>
</dbReference>
<proteinExistence type="predicted"/>
<dbReference type="SUPFAM" id="SSF46785">
    <property type="entry name" value="Winged helix' DNA-binding domain"/>
    <property type="match status" value="1"/>
</dbReference>
<dbReference type="GO" id="GO:0003677">
    <property type="term" value="F:DNA binding"/>
    <property type="evidence" value="ECO:0007669"/>
    <property type="project" value="UniProtKB-KW"/>
</dbReference>
<dbReference type="Gene3D" id="1.10.10.10">
    <property type="entry name" value="Winged helix-like DNA-binding domain superfamily/Winged helix DNA-binding domain"/>
    <property type="match status" value="1"/>
</dbReference>
<dbReference type="GO" id="GO:0003700">
    <property type="term" value="F:DNA-binding transcription factor activity"/>
    <property type="evidence" value="ECO:0007669"/>
    <property type="project" value="InterPro"/>
</dbReference>
<comment type="caution">
    <text evidence="5">The sequence shown here is derived from an EMBL/GenBank/DDBJ whole genome shotgun (WGS) entry which is preliminary data.</text>
</comment>